<keyword evidence="4" id="KW-1185">Reference proteome</keyword>
<dbReference type="Gene3D" id="3.40.30.10">
    <property type="entry name" value="Glutaredoxin"/>
    <property type="match status" value="1"/>
</dbReference>
<evidence type="ECO:0000259" key="2">
    <source>
        <dbReference type="Pfam" id="PF13905"/>
    </source>
</evidence>
<comment type="caution">
    <text evidence="3">The sequence shown here is derived from an EMBL/GenBank/DDBJ whole genome shotgun (WGS) entry which is preliminary data.</text>
</comment>
<reference evidence="3 4" key="1">
    <citation type="submission" date="2024-07" db="EMBL/GenBank/DDBJ databases">
        <title>Chromosome-level genome assembly of the water stick insect Ranatra chinensis (Heteroptera: Nepidae).</title>
        <authorList>
            <person name="Liu X."/>
        </authorList>
    </citation>
    <scope>NUCLEOTIDE SEQUENCE [LARGE SCALE GENOMIC DNA]</scope>
    <source>
        <strain evidence="3">Cailab_2021Rc</strain>
        <tissue evidence="3">Muscle</tissue>
    </source>
</reference>
<evidence type="ECO:0000256" key="1">
    <source>
        <dbReference type="SAM" id="MobiDB-lite"/>
    </source>
</evidence>
<dbReference type="EMBL" id="JBFDAA010000006">
    <property type="protein sequence ID" value="KAL1131337.1"/>
    <property type="molecule type" value="Genomic_DNA"/>
</dbReference>
<dbReference type="InterPro" id="IPR012336">
    <property type="entry name" value="Thioredoxin-like_fold"/>
</dbReference>
<protein>
    <recommendedName>
        <fullName evidence="2">Thioredoxin-like fold domain-containing protein</fullName>
    </recommendedName>
</protein>
<sequence length="175" mass="20411">MTWKYEQELDEEAEETRPATEKKKWPPFVMEKTVVKNRSQVSDTTTILKDVQVLVLLFSSYSIDNYEEYIGINRLYQKCKERAAGAPRLEVIYVPLDRDILEFTMALDSCHSNWWSFIPSDKVVPMLVHNYGIVEVPTVLVVRVMDGKVVSRRPRDLPHLNAWTLLNDIPTRARQ</sequence>
<feature type="region of interest" description="Disordered" evidence="1">
    <location>
        <begin position="1"/>
        <end position="22"/>
    </location>
</feature>
<name>A0ABD0YVG4_9HEMI</name>
<proteinExistence type="predicted"/>
<organism evidence="3 4">
    <name type="scientific">Ranatra chinensis</name>
    <dbReference type="NCBI Taxonomy" id="642074"/>
    <lineage>
        <taxon>Eukaryota</taxon>
        <taxon>Metazoa</taxon>
        <taxon>Ecdysozoa</taxon>
        <taxon>Arthropoda</taxon>
        <taxon>Hexapoda</taxon>
        <taxon>Insecta</taxon>
        <taxon>Pterygota</taxon>
        <taxon>Neoptera</taxon>
        <taxon>Paraneoptera</taxon>
        <taxon>Hemiptera</taxon>
        <taxon>Heteroptera</taxon>
        <taxon>Panheteroptera</taxon>
        <taxon>Nepomorpha</taxon>
        <taxon>Nepidae</taxon>
        <taxon>Ranatrinae</taxon>
        <taxon>Ranatra</taxon>
    </lineage>
</organism>
<evidence type="ECO:0000313" key="4">
    <source>
        <dbReference type="Proteomes" id="UP001558652"/>
    </source>
</evidence>
<accession>A0ABD0YVG4</accession>
<dbReference type="Proteomes" id="UP001558652">
    <property type="component" value="Unassembled WGS sequence"/>
</dbReference>
<dbReference type="Pfam" id="PF13905">
    <property type="entry name" value="Thioredoxin_8"/>
    <property type="match status" value="1"/>
</dbReference>
<feature type="domain" description="Thioredoxin-like fold" evidence="2">
    <location>
        <begin position="53"/>
        <end position="149"/>
    </location>
</feature>
<evidence type="ECO:0000313" key="3">
    <source>
        <dbReference type="EMBL" id="KAL1131337.1"/>
    </source>
</evidence>
<dbReference type="AlphaFoldDB" id="A0ABD0YVG4"/>
<gene>
    <name evidence="3" type="ORF">AAG570_010955</name>
</gene>